<dbReference type="EMBL" id="LAZR01020332">
    <property type="protein sequence ID" value="KKL89268.1"/>
    <property type="molecule type" value="Genomic_DNA"/>
</dbReference>
<comment type="caution">
    <text evidence="1">The sequence shown here is derived from an EMBL/GenBank/DDBJ whole genome shotgun (WGS) entry which is preliminary data.</text>
</comment>
<proteinExistence type="predicted"/>
<dbReference type="AlphaFoldDB" id="A0A0F9FSW9"/>
<sequence>MKSKKDIKARELAIFCDCLDEALEKAISNFLDDSKNFDTEAGEAAYDAILIAWDSAFNFTAFDSFIRRNFLRGFEAAWQAFEKAKREKPQG</sequence>
<gene>
    <name evidence="1" type="ORF">LCGC14_1916400</name>
</gene>
<protein>
    <submittedName>
        <fullName evidence="1">Uncharacterized protein</fullName>
    </submittedName>
</protein>
<reference evidence="1" key="1">
    <citation type="journal article" date="2015" name="Nature">
        <title>Complex archaea that bridge the gap between prokaryotes and eukaryotes.</title>
        <authorList>
            <person name="Spang A."/>
            <person name="Saw J.H."/>
            <person name="Jorgensen S.L."/>
            <person name="Zaremba-Niedzwiedzka K."/>
            <person name="Martijn J."/>
            <person name="Lind A.E."/>
            <person name="van Eijk R."/>
            <person name="Schleper C."/>
            <person name="Guy L."/>
            <person name="Ettema T.J."/>
        </authorList>
    </citation>
    <scope>NUCLEOTIDE SEQUENCE</scope>
</reference>
<accession>A0A0F9FSW9</accession>
<evidence type="ECO:0000313" key="1">
    <source>
        <dbReference type="EMBL" id="KKL89268.1"/>
    </source>
</evidence>
<name>A0A0F9FSW9_9ZZZZ</name>
<organism evidence="1">
    <name type="scientific">marine sediment metagenome</name>
    <dbReference type="NCBI Taxonomy" id="412755"/>
    <lineage>
        <taxon>unclassified sequences</taxon>
        <taxon>metagenomes</taxon>
        <taxon>ecological metagenomes</taxon>
    </lineage>
</organism>